<dbReference type="PROSITE" id="PS51257">
    <property type="entry name" value="PROKAR_LIPOPROTEIN"/>
    <property type="match status" value="1"/>
</dbReference>
<feature type="signal peptide" evidence="1">
    <location>
        <begin position="1"/>
        <end position="24"/>
    </location>
</feature>
<evidence type="ECO:0000313" key="2">
    <source>
        <dbReference type="EMBL" id="ONN27596.1"/>
    </source>
</evidence>
<feature type="chain" id="PRO_5047151382" description="Lipoprotein" evidence="1">
    <location>
        <begin position="25"/>
        <end position="673"/>
    </location>
</feature>
<comment type="caution">
    <text evidence="2">The sequence shown here is derived from an EMBL/GenBank/DDBJ whole genome shotgun (WGS) entry which is preliminary data.</text>
</comment>
<keyword evidence="3" id="KW-1185">Reference proteome</keyword>
<dbReference type="EMBL" id="LBFC01000009">
    <property type="protein sequence ID" value="ONN27596.1"/>
    <property type="molecule type" value="Genomic_DNA"/>
</dbReference>
<reference evidence="2 3" key="1">
    <citation type="submission" date="2015-06" db="EMBL/GenBank/DDBJ databases">
        <title>Genome sequencing of Thermotogales isolates from hydrothermal vents.</title>
        <authorList>
            <person name="Haverkamp T.H."/>
            <person name="Kublanov I.V."/>
            <person name="Nesbo C.L."/>
        </authorList>
    </citation>
    <scope>NUCLEOTIDE SEQUENCE [LARGE SCALE GENOMIC DNA]</scope>
    <source>
        <strain evidence="3">ik275mar</strain>
    </source>
</reference>
<name>A0ABX3IK79_9BACT</name>
<evidence type="ECO:0000256" key="1">
    <source>
        <dbReference type="SAM" id="SignalP"/>
    </source>
</evidence>
<accession>A0ABX3IK79</accession>
<protein>
    <recommendedName>
        <fullName evidence="4">Lipoprotein</fullName>
    </recommendedName>
</protein>
<dbReference type="Proteomes" id="UP000242616">
    <property type="component" value="Unassembled WGS sequence"/>
</dbReference>
<dbReference type="Gene3D" id="3.10.28.20">
    <property type="entry name" value="Acetamidase/Formamidase-like domains"/>
    <property type="match status" value="1"/>
</dbReference>
<gene>
    <name evidence="2" type="ORF">XJ44_02960</name>
</gene>
<evidence type="ECO:0008006" key="4">
    <source>
        <dbReference type="Google" id="ProtNLM"/>
    </source>
</evidence>
<dbReference type="RefSeq" id="WP_077198011.1">
    <property type="nucleotide sequence ID" value="NZ_LBFC01000009.1"/>
</dbReference>
<organism evidence="2 3">
    <name type="scientific">Thermosipho affectus</name>
    <dbReference type="NCBI Taxonomy" id="660294"/>
    <lineage>
        <taxon>Bacteria</taxon>
        <taxon>Thermotogati</taxon>
        <taxon>Thermotogota</taxon>
        <taxon>Thermotogae</taxon>
        <taxon>Thermotogales</taxon>
        <taxon>Fervidobacteriaceae</taxon>
        <taxon>Thermosipho</taxon>
    </lineage>
</organism>
<sequence length="673" mass="75961">MKKITYIMLLILAFFLFSCNNTESKTTTNNDFSIPYGFIGAFGEGISDSEGKSEEIARKEALRKISEQIFVEVKSNSTLYENLIQITDDEKVKEQIETKLESVIQTNVSIELVNVDFTLVDKRYENGKYYTKVLGLLDKDTALNTYKVYFAIKLGQSLLKDKMIYSAQRIVKEYEILLSQNKTQIPANMFSSLTQIVSEIKIEWEKVNELYRQLSQKEIKNTNEALKLLEGIDKIKEFSKDFPENKLISLREKAQPFLKDVVLKIEGPDKVSVGMRIDLTVKLTPNIDDIVLKVTSKNGDFPKNISLKNGKAILSGVVKNKNIEVEISLGGVISKKYAPGTTQGTGISSQETGKLLRISSEGAGNTREKAIEKALILAVKKAMGMLFANDVNLLLSLPVDAELIDSLIGVLQYEIVNEDTKNGIYHVVLSVSFEKDKFKDLVKKIINNKPLGYAVLVVNNDQYGYIEPYIEQRLINSGIKLVSKEYSKNLVGYKDPNLLSKLALLSAAKYVINVKVSYGEKYLQGYELWSVRLLLNVQLIDTFSGQIIKSLTFEDTGAGATKQSALSKVLNKEKFVNFMNNLVGNLRKEEDLAENKVKLIFNVSRSTYVLVLKDYLNEMFKKVNLIERTPKKGVFVIETSENLELIIKKVKNIPNLNINVLEIKDKEVVFNIK</sequence>
<evidence type="ECO:0000313" key="3">
    <source>
        <dbReference type="Proteomes" id="UP000242616"/>
    </source>
</evidence>
<proteinExistence type="predicted"/>
<keyword evidence="1" id="KW-0732">Signal</keyword>